<dbReference type="InterPro" id="IPR024529">
    <property type="entry name" value="ECF_trnsprt_substrate-spec"/>
</dbReference>
<feature type="transmembrane region" description="Helical" evidence="1">
    <location>
        <begin position="188"/>
        <end position="211"/>
    </location>
</feature>
<keyword evidence="1" id="KW-0812">Transmembrane</keyword>
<feature type="transmembrane region" description="Helical" evidence="1">
    <location>
        <begin position="150"/>
        <end position="168"/>
    </location>
</feature>
<gene>
    <name evidence="2" type="ORF">IAA37_04685</name>
</gene>
<evidence type="ECO:0000256" key="1">
    <source>
        <dbReference type="SAM" id="Phobius"/>
    </source>
</evidence>
<dbReference type="AlphaFoldDB" id="A0A9D2S9Y8"/>
<feature type="transmembrane region" description="Helical" evidence="1">
    <location>
        <begin position="32"/>
        <end position="50"/>
    </location>
</feature>
<feature type="transmembrane region" description="Helical" evidence="1">
    <location>
        <begin position="62"/>
        <end position="82"/>
    </location>
</feature>
<protein>
    <submittedName>
        <fullName evidence="2">ECF transporter S component</fullName>
    </submittedName>
</protein>
<accession>A0A9D2S9Y8</accession>
<dbReference type="EMBL" id="DWXN01000010">
    <property type="protein sequence ID" value="HJB74955.1"/>
    <property type="molecule type" value="Genomic_DNA"/>
</dbReference>
<sequence>MKRRADILFFVFIVIAVAFLAVWQIFFSGVTSYYLAAAIVLVLSLLPFFIGFEQSAPSAREIALVSALIALAVASRAVFYLVPQFKPIGAVVVVSAVCLGARRGYIIGALSAFISNFLFGQGVWTPFQMVALGLVGFAAGILFKKIKANRWSLAVIGFLLSFVLYGLVADLSSVLTMLSEYTLSGVIAVYAAGAPFSAVFGAATALFLFLFGQAFIKKINRVVEKYGVLAGENHEKE</sequence>
<dbReference type="Gene3D" id="1.10.1760.20">
    <property type="match status" value="1"/>
</dbReference>
<organism evidence="2 3">
    <name type="scientific">Candidatus Eubacterium faecale</name>
    <dbReference type="NCBI Taxonomy" id="2838568"/>
    <lineage>
        <taxon>Bacteria</taxon>
        <taxon>Bacillati</taxon>
        <taxon>Bacillota</taxon>
        <taxon>Clostridia</taxon>
        <taxon>Eubacteriales</taxon>
        <taxon>Eubacteriaceae</taxon>
        <taxon>Eubacterium</taxon>
    </lineage>
</organism>
<keyword evidence="1" id="KW-1133">Transmembrane helix</keyword>
<evidence type="ECO:0000313" key="3">
    <source>
        <dbReference type="Proteomes" id="UP000823877"/>
    </source>
</evidence>
<evidence type="ECO:0000313" key="2">
    <source>
        <dbReference type="EMBL" id="HJB74955.1"/>
    </source>
</evidence>
<comment type="caution">
    <text evidence="2">The sequence shown here is derived from an EMBL/GenBank/DDBJ whole genome shotgun (WGS) entry which is preliminary data.</text>
</comment>
<feature type="transmembrane region" description="Helical" evidence="1">
    <location>
        <begin position="123"/>
        <end position="143"/>
    </location>
</feature>
<dbReference type="Pfam" id="PF12822">
    <property type="entry name" value="ECF_trnsprt"/>
    <property type="match status" value="1"/>
</dbReference>
<dbReference type="Proteomes" id="UP000823877">
    <property type="component" value="Unassembled WGS sequence"/>
</dbReference>
<reference evidence="2" key="2">
    <citation type="submission" date="2021-04" db="EMBL/GenBank/DDBJ databases">
        <authorList>
            <person name="Gilroy R."/>
        </authorList>
    </citation>
    <scope>NUCLEOTIDE SEQUENCE</scope>
    <source>
        <strain evidence="2">CHK188-16595</strain>
    </source>
</reference>
<keyword evidence="1" id="KW-0472">Membrane</keyword>
<proteinExistence type="predicted"/>
<feature type="transmembrane region" description="Helical" evidence="1">
    <location>
        <begin position="7"/>
        <end position="26"/>
    </location>
</feature>
<reference evidence="2" key="1">
    <citation type="journal article" date="2021" name="PeerJ">
        <title>Extensive microbial diversity within the chicken gut microbiome revealed by metagenomics and culture.</title>
        <authorList>
            <person name="Gilroy R."/>
            <person name="Ravi A."/>
            <person name="Getino M."/>
            <person name="Pursley I."/>
            <person name="Horton D.L."/>
            <person name="Alikhan N.F."/>
            <person name="Baker D."/>
            <person name="Gharbi K."/>
            <person name="Hall N."/>
            <person name="Watson M."/>
            <person name="Adriaenssens E.M."/>
            <person name="Foster-Nyarko E."/>
            <person name="Jarju S."/>
            <person name="Secka A."/>
            <person name="Antonio M."/>
            <person name="Oren A."/>
            <person name="Chaudhuri R.R."/>
            <person name="La Ragione R."/>
            <person name="Hildebrand F."/>
            <person name="Pallen M.J."/>
        </authorList>
    </citation>
    <scope>NUCLEOTIDE SEQUENCE</scope>
    <source>
        <strain evidence="2">CHK188-16595</strain>
    </source>
</reference>
<name>A0A9D2S9Y8_9FIRM</name>